<keyword evidence="1" id="KW-0175">Coiled coil</keyword>
<dbReference type="EMBL" id="CATOUU010001169">
    <property type="protein sequence ID" value="CAI9975657.1"/>
    <property type="molecule type" value="Genomic_DNA"/>
</dbReference>
<feature type="coiled-coil region" evidence="1">
    <location>
        <begin position="6"/>
        <end position="33"/>
    </location>
</feature>
<organism evidence="2">
    <name type="scientific">Hexamita inflata</name>
    <dbReference type="NCBI Taxonomy" id="28002"/>
    <lineage>
        <taxon>Eukaryota</taxon>
        <taxon>Metamonada</taxon>
        <taxon>Diplomonadida</taxon>
        <taxon>Hexamitidae</taxon>
        <taxon>Hexamitinae</taxon>
        <taxon>Hexamita</taxon>
    </lineage>
</organism>
<sequence length="878" mass="95349">MSSLINGSTNDQIQLLEQKIENIENEFIIIDQSIYNNLTDIENRIISNFSKADQNLYINTSTLDNRIYANITSLKNDIQVIQIATDANLLLNTTVLDWRIFNNISLLNMTISDITQQLKDFNNSLIQNNEIIEKQQDQVDNLTKYLNCTKNYGYAMVNGSCIQITCVISGQQSINGICQCTNINSIVQDNSCICPANSSMIGSACVCSIIGQTIQNAQCACSTIGAFVNNSACTCGINSLNISNTCSCPTGADLINGVCTCKNKYSYFYEDNCICPMHSTIIDNTCTCPSNSSLINSVCVCDKTDQQIIRGICQCPSGYIVINDTCHLVHEIKHNKLDLKCNQLVYTTVFNINDITTYVASQSNFSTGYVFNTIQLQNSFIDISDNVYQTTVQPLFQSQNTFTNMKMQFGTQSLNNGSFILSSSTSIVINQLNIISRPGSQLTVNTATLLNILTSVTTNATINNLLVNLSFATSHGNITLINNINVTLQITGYQVLGSYICTFTVAMIGINVNEATINVNQVSFQVSTYNVGNCSSFMFGSAVDETSTVNINNMAIILGDIQNFQLLGSIATNDKHTNYYQFGGIITWINSASTLNINNIILDSYQKFTTNYISYSGFLVGFLQYTASSVSISNVCFQQNMTSISEQFYWFGLIGKNQGSLNLLNASICFYIQGKQFYGFGIIGVQAYGSINAKIVNLRTSVSVNSSQGGYQASVLGWDGAKNCSFINTSVIGGNITSDSQIIGGLIGCQDPNGNTTIFNTTIADIIISGADRAGGFFGCQNKNSNITILDSSISQSNISAGNSVGGYIGTSQSTLYLINSKIQLVHLQGIGNVGIVVGFMNGGSFIFLNSSSASNYIQSTLQNDCTILSNIWSVVGC</sequence>
<protein>
    <submittedName>
        <fullName evidence="2">Uncharacterized protein</fullName>
    </submittedName>
</protein>
<evidence type="ECO:0000313" key="3">
    <source>
        <dbReference type="EMBL" id="CAL5987000.1"/>
    </source>
</evidence>
<evidence type="ECO:0000313" key="2">
    <source>
        <dbReference type="EMBL" id="CAI9975657.1"/>
    </source>
</evidence>
<dbReference type="Proteomes" id="UP001642409">
    <property type="component" value="Unassembled WGS sequence"/>
</dbReference>
<accession>A0AA86V474</accession>
<reference evidence="2" key="1">
    <citation type="submission" date="2023-06" db="EMBL/GenBank/DDBJ databases">
        <authorList>
            <person name="Kurt Z."/>
        </authorList>
    </citation>
    <scope>NUCLEOTIDE SEQUENCE</scope>
</reference>
<proteinExistence type="predicted"/>
<evidence type="ECO:0000256" key="1">
    <source>
        <dbReference type="SAM" id="Coils"/>
    </source>
</evidence>
<comment type="caution">
    <text evidence="2">The sequence shown here is derived from an EMBL/GenBank/DDBJ whole genome shotgun (WGS) entry which is preliminary data.</text>
</comment>
<keyword evidence="4" id="KW-1185">Reference proteome</keyword>
<reference evidence="3 4" key="2">
    <citation type="submission" date="2024-07" db="EMBL/GenBank/DDBJ databases">
        <authorList>
            <person name="Akdeniz Z."/>
        </authorList>
    </citation>
    <scope>NUCLEOTIDE SEQUENCE [LARGE SCALE GENOMIC DNA]</scope>
</reference>
<evidence type="ECO:0000313" key="4">
    <source>
        <dbReference type="Proteomes" id="UP001642409"/>
    </source>
</evidence>
<dbReference type="AlphaFoldDB" id="A0AA86V474"/>
<name>A0AA86V474_9EUKA</name>
<gene>
    <name evidence="2" type="ORF">HINF_LOCUS63302</name>
    <name evidence="3" type="ORF">HINF_LOCUS9688</name>
</gene>
<dbReference type="EMBL" id="CAXDID020000020">
    <property type="protein sequence ID" value="CAL5987000.1"/>
    <property type="molecule type" value="Genomic_DNA"/>
</dbReference>